<evidence type="ECO:0000256" key="6">
    <source>
        <dbReference type="ARBA" id="ARBA00023055"/>
    </source>
</evidence>
<protein>
    <recommendedName>
        <fullName evidence="10">SMP-LTD domain-containing protein</fullName>
    </recommendedName>
</protein>
<evidence type="ECO:0000259" key="10">
    <source>
        <dbReference type="PROSITE" id="PS51847"/>
    </source>
</evidence>
<evidence type="ECO:0000313" key="12">
    <source>
        <dbReference type="Proteomes" id="UP000694560"/>
    </source>
</evidence>
<evidence type="ECO:0000256" key="1">
    <source>
        <dbReference type="ARBA" id="ARBA00004586"/>
    </source>
</evidence>
<keyword evidence="2" id="KW-0813">Transport</keyword>
<keyword evidence="5" id="KW-1133">Transmembrane helix</keyword>
<dbReference type="PANTHER" id="PTHR13466:SF4">
    <property type="entry name" value="SMP-LTD DOMAIN-CONTAINING PROTEIN"/>
    <property type="match status" value="1"/>
</dbReference>
<dbReference type="Pfam" id="PF10296">
    <property type="entry name" value="MMM1"/>
    <property type="match status" value="1"/>
</dbReference>
<organism evidence="11 12">
    <name type="scientific">Malurus cyaneus samueli</name>
    <dbReference type="NCBI Taxonomy" id="2593467"/>
    <lineage>
        <taxon>Eukaryota</taxon>
        <taxon>Metazoa</taxon>
        <taxon>Chordata</taxon>
        <taxon>Craniata</taxon>
        <taxon>Vertebrata</taxon>
        <taxon>Euteleostomi</taxon>
        <taxon>Archelosauria</taxon>
        <taxon>Archosauria</taxon>
        <taxon>Dinosauria</taxon>
        <taxon>Saurischia</taxon>
        <taxon>Theropoda</taxon>
        <taxon>Coelurosauria</taxon>
        <taxon>Aves</taxon>
        <taxon>Neognathae</taxon>
        <taxon>Neoaves</taxon>
        <taxon>Telluraves</taxon>
        <taxon>Australaves</taxon>
        <taxon>Passeriformes</taxon>
        <taxon>Meliphagoidea</taxon>
        <taxon>Maluridae</taxon>
        <taxon>Malurus</taxon>
    </lineage>
</organism>
<keyword evidence="3" id="KW-0812">Transmembrane</keyword>
<evidence type="ECO:0000256" key="9">
    <source>
        <dbReference type="SAM" id="MobiDB-lite"/>
    </source>
</evidence>
<evidence type="ECO:0000256" key="8">
    <source>
        <dbReference type="ARBA" id="ARBA00023136"/>
    </source>
</evidence>
<feature type="compositionally biased region" description="Polar residues" evidence="9">
    <location>
        <begin position="40"/>
        <end position="57"/>
    </location>
</feature>
<dbReference type="GO" id="GO:0008289">
    <property type="term" value="F:lipid binding"/>
    <property type="evidence" value="ECO:0007669"/>
    <property type="project" value="UniProtKB-KW"/>
</dbReference>
<keyword evidence="8" id="KW-0472">Membrane</keyword>
<keyword evidence="12" id="KW-1185">Reference proteome</keyword>
<feature type="domain" description="SMP-LTD" evidence="10">
    <location>
        <begin position="60"/>
        <end position="129"/>
    </location>
</feature>
<dbReference type="InterPro" id="IPR019411">
    <property type="entry name" value="MMM1_dom"/>
</dbReference>
<evidence type="ECO:0000256" key="3">
    <source>
        <dbReference type="ARBA" id="ARBA00022692"/>
    </source>
</evidence>
<dbReference type="Ensembl" id="ENSMCST00000013028.1">
    <property type="protein sequence ID" value="ENSMCSP00000012698.1"/>
    <property type="gene ID" value="ENSMCSG00000008982.1"/>
</dbReference>
<dbReference type="CDD" id="cd21675">
    <property type="entry name" value="SMP_TEX2"/>
    <property type="match status" value="1"/>
</dbReference>
<keyword evidence="4" id="KW-0256">Endoplasmic reticulum</keyword>
<dbReference type="GO" id="GO:0005789">
    <property type="term" value="C:endoplasmic reticulum membrane"/>
    <property type="evidence" value="ECO:0007669"/>
    <property type="project" value="UniProtKB-SubCell"/>
</dbReference>
<dbReference type="PANTHER" id="PTHR13466">
    <property type="entry name" value="TEX2 PROTEIN-RELATED"/>
    <property type="match status" value="1"/>
</dbReference>
<accession>A0A8C5TYR8</accession>
<reference evidence="11" key="1">
    <citation type="submission" date="2025-08" db="UniProtKB">
        <authorList>
            <consortium name="Ensembl"/>
        </authorList>
    </citation>
    <scope>IDENTIFICATION</scope>
</reference>
<dbReference type="InterPro" id="IPR031468">
    <property type="entry name" value="SMP_LBD"/>
</dbReference>
<comment type="subcellular location">
    <subcellularLocation>
        <location evidence="1">Endoplasmic reticulum membrane</location>
    </subcellularLocation>
</comment>
<feature type="region of interest" description="Disordered" evidence="9">
    <location>
        <begin position="27"/>
        <end position="57"/>
    </location>
</feature>
<evidence type="ECO:0000256" key="2">
    <source>
        <dbReference type="ARBA" id="ARBA00022448"/>
    </source>
</evidence>
<dbReference type="PROSITE" id="PS51847">
    <property type="entry name" value="SMP"/>
    <property type="match status" value="1"/>
</dbReference>
<proteinExistence type="predicted"/>
<evidence type="ECO:0000256" key="4">
    <source>
        <dbReference type="ARBA" id="ARBA00022824"/>
    </source>
</evidence>
<name>A0A8C5TYR8_9PASS</name>
<dbReference type="OrthoDB" id="26740at2759"/>
<keyword evidence="6" id="KW-0445">Lipid transport</keyword>
<evidence type="ECO:0000256" key="5">
    <source>
        <dbReference type="ARBA" id="ARBA00022989"/>
    </source>
</evidence>
<dbReference type="Proteomes" id="UP000694560">
    <property type="component" value="Unplaced"/>
</dbReference>
<dbReference type="GO" id="GO:0006869">
    <property type="term" value="P:lipid transport"/>
    <property type="evidence" value="ECO:0007669"/>
    <property type="project" value="UniProtKB-KW"/>
</dbReference>
<evidence type="ECO:0000256" key="7">
    <source>
        <dbReference type="ARBA" id="ARBA00023121"/>
    </source>
</evidence>
<reference evidence="11" key="2">
    <citation type="submission" date="2025-09" db="UniProtKB">
        <authorList>
            <consortium name="Ensembl"/>
        </authorList>
    </citation>
    <scope>IDENTIFICATION</scope>
</reference>
<evidence type="ECO:0000313" key="11">
    <source>
        <dbReference type="Ensembl" id="ENSMCSP00000012698.1"/>
    </source>
</evidence>
<sequence length="129" mass="14359">PTKELPGSVEEIYLDYSTYMARFVPAQRAPSPDRSPSHGALSSPTQALGWGSTRTAGPSDTASMAWMNALVGRIFWDFLREQYWAEQVSNKIQKKLSKIKLPYFMNELALTELDMGTSIPSVLSASKEQ</sequence>
<dbReference type="AlphaFoldDB" id="A0A8C5TYR8"/>
<keyword evidence="7" id="KW-0446">Lipid-binding</keyword>